<dbReference type="GeneID" id="58721886"/>
<evidence type="ECO:0000313" key="2">
    <source>
        <dbReference type="Proteomes" id="UP000570851"/>
    </source>
</evidence>
<dbReference type="RefSeq" id="WP_104009978.1">
    <property type="nucleotide sequence ID" value="NZ_JACKZP010000002.1"/>
</dbReference>
<dbReference type="EMBL" id="JACKZP010000002">
    <property type="protein sequence ID" value="MBC1300501.1"/>
    <property type="molecule type" value="Genomic_DNA"/>
</dbReference>
<evidence type="ECO:0000313" key="1">
    <source>
        <dbReference type="EMBL" id="MBC1300501.1"/>
    </source>
</evidence>
<dbReference type="SUPFAM" id="SSF50324">
    <property type="entry name" value="Inorganic pyrophosphatase"/>
    <property type="match status" value="1"/>
</dbReference>
<dbReference type="InterPro" id="IPR036649">
    <property type="entry name" value="Pyrophosphatase_sf"/>
</dbReference>
<name>A0ABR6S264_ANAVA</name>
<accession>A0ABR6S264</accession>
<sequence>MLEIKESDGFWQKLDQLVTTSNLIIDRPQGTIHPHYPISIYPFDYGYLEGTKAGEEDRVDVCEQ</sequence>
<protein>
    <recommendedName>
        <fullName evidence="3">Inorganic pyrophosphatase</fullName>
    </recommendedName>
</protein>
<reference evidence="1 2" key="1">
    <citation type="submission" date="2019-11" db="EMBL/GenBank/DDBJ databases">
        <title>Comparison of genomes from free-living endosymbiotic cyanobacteria isolated from Azolla.</title>
        <authorList>
            <person name="Thiel T."/>
            <person name="Pratte B."/>
        </authorList>
    </citation>
    <scope>NUCLEOTIDE SEQUENCE [LARGE SCALE GENOMIC DNA]</scope>
    <source>
        <strain evidence="1 2">N2B</strain>
    </source>
</reference>
<dbReference type="Proteomes" id="UP000570851">
    <property type="component" value="Unassembled WGS sequence"/>
</dbReference>
<comment type="caution">
    <text evidence="1">The sequence shown here is derived from an EMBL/GenBank/DDBJ whole genome shotgun (WGS) entry which is preliminary data.</text>
</comment>
<organism evidence="1 2">
    <name type="scientific">Trichormus variabilis N2B</name>
    <dbReference type="NCBI Taxonomy" id="2681315"/>
    <lineage>
        <taxon>Bacteria</taxon>
        <taxon>Bacillati</taxon>
        <taxon>Cyanobacteriota</taxon>
        <taxon>Cyanophyceae</taxon>
        <taxon>Nostocales</taxon>
        <taxon>Nostocaceae</taxon>
        <taxon>Trichormus</taxon>
    </lineage>
</organism>
<proteinExistence type="predicted"/>
<dbReference type="Gene3D" id="3.90.80.10">
    <property type="entry name" value="Inorganic pyrophosphatase"/>
    <property type="match status" value="1"/>
</dbReference>
<evidence type="ECO:0008006" key="3">
    <source>
        <dbReference type="Google" id="ProtNLM"/>
    </source>
</evidence>
<gene>
    <name evidence="1" type="ORF">GNE12_01060</name>
</gene>
<keyword evidence="2" id="KW-1185">Reference proteome</keyword>